<dbReference type="InterPro" id="IPR013762">
    <property type="entry name" value="Integrase-like_cat_sf"/>
</dbReference>
<dbReference type="PROSITE" id="PS51900">
    <property type="entry name" value="CB"/>
    <property type="match status" value="1"/>
</dbReference>
<evidence type="ECO:0000256" key="5">
    <source>
        <dbReference type="ARBA" id="ARBA00022618"/>
    </source>
</evidence>
<evidence type="ECO:0000256" key="7">
    <source>
        <dbReference type="ARBA" id="ARBA00022801"/>
    </source>
</evidence>
<keyword evidence="4" id="KW-0963">Cytoplasm</keyword>
<dbReference type="SUPFAM" id="SSF56349">
    <property type="entry name" value="DNA breaking-rejoining enzymes"/>
    <property type="match status" value="1"/>
</dbReference>
<keyword evidence="13" id="KW-0131">Cell cycle</keyword>
<dbReference type="Pfam" id="PF13495">
    <property type="entry name" value="Phage_int_SAM_4"/>
    <property type="match status" value="1"/>
</dbReference>
<evidence type="ECO:0000256" key="12">
    <source>
        <dbReference type="ARBA" id="ARBA00023195"/>
    </source>
</evidence>
<dbReference type="GO" id="GO:0051301">
    <property type="term" value="P:cell division"/>
    <property type="evidence" value="ECO:0007669"/>
    <property type="project" value="UniProtKB-KW"/>
</dbReference>
<evidence type="ECO:0000256" key="13">
    <source>
        <dbReference type="ARBA" id="ARBA00023306"/>
    </source>
</evidence>
<comment type="subcellular location">
    <subcellularLocation>
        <location evidence="1">Cytoplasm</location>
    </subcellularLocation>
</comment>
<reference evidence="17" key="1">
    <citation type="journal article" date="2021" name="Proc. Natl. Acad. Sci. U.S.A.">
        <title>A Catalog of Tens of Thousands of Viruses from Human Metagenomes Reveals Hidden Associations with Chronic Diseases.</title>
        <authorList>
            <person name="Tisza M.J."/>
            <person name="Buck C.B."/>
        </authorList>
    </citation>
    <scope>NUCLEOTIDE SEQUENCE</scope>
    <source>
        <strain evidence="17">CtnFo11</strain>
    </source>
</reference>
<dbReference type="InterPro" id="IPR011010">
    <property type="entry name" value="DNA_brk_join_enz"/>
</dbReference>
<keyword evidence="6" id="KW-0808">Transferase</keyword>
<feature type="domain" description="Tyr recombinase" evidence="15">
    <location>
        <begin position="153"/>
        <end position="324"/>
    </location>
</feature>
<name>A0A8S5N5P0_9CAUD</name>
<evidence type="ECO:0000259" key="16">
    <source>
        <dbReference type="PROSITE" id="PS51900"/>
    </source>
</evidence>
<keyword evidence="12" id="KW-1179">Viral genome integration</keyword>
<evidence type="ECO:0000256" key="2">
    <source>
        <dbReference type="ARBA" id="ARBA00008857"/>
    </source>
</evidence>
<keyword evidence="11" id="KW-0233">DNA recombination</keyword>
<dbReference type="GO" id="GO:0007059">
    <property type="term" value="P:chromosome segregation"/>
    <property type="evidence" value="ECO:0007669"/>
    <property type="project" value="UniProtKB-KW"/>
</dbReference>
<evidence type="ECO:0000256" key="8">
    <source>
        <dbReference type="ARBA" id="ARBA00022829"/>
    </source>
</evidence>
<keyword evidence="12" id="KW-1160">Virus entry into host cell</keyword>
<dbReference type="InterPro" id="IPR004107">
    <property type="entry name" value="Integrase_SAM-like_N"/>
</dbReference>
<evidence type="ECO:0000259" key="15">
    <source>
        <dbReference type="PROSITE" id="PS51898"/>
    </source>
</evidence>
<dbReference type="Gene3D" id="1.10.150.130">
    <property type="match status" value="1"/>
</dbReference>
<keyword evidence="9" id="KW-0229">DNA integration</keyword>
<dbReference type="GO" id="GO:0003677">
    <property type="term" value="F:DNA binding"/>
    <property type="evidence" value="ECO:0007669"/>
    <property type="project" value="UniProtKB-UniRule"/>
</dbReference>
<evidence type="ECO:0000256" key="4">
    <source>
        <dbReference type="ARBA" id="ARBA00022490"/>
    </source>
</evidence>
<dbReference type="Gene3D" id="1.10.443.10">
    <property type="entry name" value="Intergrase catalytic core"/>
    <property type="match status" value="1"/>
</dbReference>
<dbReference type="GO" id="GO:0016787">
    <property type="term" value="F:hydrolase activity"/>
    <property type="evidence" value="ECO:0007669"/>
    <property type="project" value="UniProtKB-KW"/>
</dbReference>
<keyword evidence="10 14" id="KW-0238">DNA-binding</keyword>
<dbReference type="InterPro" id="IPR050090">
    <property type="entry name" value="Tyrosine_recombinase_XerCD"/>
</dbReference>
<keyword evidence="7" id="KW-0378">Hydrolase</keyword>
<protein>
    <recommendedName>
        <fullName evidence="3">Integrase</fullName>
    </recommendedName>
</protein>
<sequence>MEEKFRVELLMMLDKSMSKELVSVVDMALTALFQKYDVSEACTDLAVCDDSNERIINTYIASMRLEGRSEKTLKQYYDALTKLLDEIPKSIKDIRTNDIRYHLAHYQGTHKVSNATVNNKRKFLSAFFVWATREEIVEKNPMLKINSIKEKYVTKKPFSDIEIAKIRDALEDNREKALVEFLLSTGCRVSEVAGLKVGNIDFRTGECVVLGKGNKERTVYLNNKSMYYLERYLGNFVDAERPLFMNARGRGMTKQNIEELMRIIGKRAGVSKVHPHRFRRTMATNAMKRGMPVQYIQVILGHSKLDTTMIYCIYDKEVVKAEYLKVA</sequence>
<evidence type="ECO:0000256" key="10">
    <source>
        <dbReference type="ARBA" id="ARBA00023125"/>
    </source>
</evidence>
<evidence type="ECO:0000256" key="9">
    <source>
        <dbReference type="ARBA" id="ARBA00022908"/>
    </source>
</evidence>
<dbReference type="EMBL" id="BK015066">
    <property type="protein sequence ID" value="DAD89624.1"/>
    <property type="molecule type" value="Genomic_DNA"/>
</dbReference>
<dbReference type="PANTHER" id="PTHR30349:SF77">
    <property type="entry name" value="TYROSINE RECOMBINASE XERC"/>
    <property type="match status" value="1"/>
</dbReference>
<dbReference type="GO" id="GO:0006310">
    <property type="term" value="P:DNA recombination"/>
    <property type="evidence" value="ECO:0007669"/>
    <property type="project" value="UniProtKB-KW"/>
</dbReference>
<dbReference type="Pfam" id="PF00589">
    <property type="entry name" value="Phage_integrase"/>
    <property type="match status" value="1"/>
</dbReference>
<proteinExistence type="inferred from homology"/>
<comment type="similarity">
    <text evidence="2">Belongs to the 'phage' integrase family.</text>
</comment>
<dbReference type="GO" id="GO:0075713">
    <property type="term" value="P:establishment of integrated proviral latency"/>
    <property type="evidence" value="ECO:0007669"/>
    <property type="project" value="UniProtKB-KW"/>
</dbReference>
<evidence type="ECO:0000313" key="17">
    <source>
        <dbReference type="EMBL" id="DAD89624.1"/>
    </source>
</evidence>
<evidence type="ECO:0000256" key="3">
    <source>
        <dbReference type="ARBA" id="ARBA00016082"/>
    </source>
</evidence>
<dbReference type="InterPro" id="IPR010998">
    <property type="entry name" value="Integrase_recombinase_N"/>
</dbReference>
<dbReference type="PROSITE" id="PS51898">
    <property type="entry name" value="TYR_RECOMBINASE"/>
    <property type="match status" value="1"/>
</dbReference>
<evidence type="ECO:0000256" key="14">
    <source>
        <dbReference type="PROSITE-ProRule" id="PRU01248"/>
    </source>
</evidence>
<accession>A0A8S5N5P0</accession>
<dbReference type="GO" id="GO:0044826">
    <property type="term" value="P:viral genome integration into host DNA"/>
    <property type="evidence" value="ECO:0007669"/>
    <property type="project" value="UniProtKB-KW"/>
</dbReference>
<keyword evidence="5" id="KW-0132">Cell division</keyword>
<dbReference type="InterPro" id="IPR044068">
    <property type="entry name" value="CB"/>
</dbReference>
<feature type="domain" description="Core-binding (CB)" evidence="16">
    <location>
        <begin position="50"/>
        <end position="132"/>
    </location>
</feature>
<evidence type="ECO:0000256" key="6">
    <source>
        <dbReference type="ARBA" id="ARBA00022679"/>
    </source>
</evidence>
<evidence type="ECO:0000256" key="11">
    <source>
        <dbReference type="ARBA" id="ARBA00023172"/>
    </source>
</evidence>
<dbReference type="PANTHER" id="PTHR30349">
    <property type="entry name" value="PHAGE INTEGRASE-RELATED"/>
    <property type="match status" value="1"/>
</dbReference>
<dbReference type="GO" id="GO:0016740">
    <property type="term" value="F:transferase activity"/>
    <property type="evidence" value="ECO:0007669"/>
    <property type="project" value="UniProtKB-KW"/>
</dbReference>
<evidence type="ECO:0000256" key="1">
    <source>
        <dbReference type="ARBA" id="ARBA00004496"/>
    </source>
</evidence>
<organism evidence="17">
    <name type="scientific">Siphoviridae sp. ctnFo11</name>
    <dbReference type="NCBI Taxonomy" id="2826454"/>
    <lineage>
        <taxon>Viruses</taxon>
        <taxon>Duplodnaviria</taxon>
        <taxon>Heunggongvirae</taxon>
        <taxon>Uroviricota</taxon>
        <taxon>Caudoviricetes</taxon>
    </lineage>
</organism>
<dbReference type="InterPro" id="IPR002104">
    <property type="entry name" value="Integrase_catalytic"/>
</dbReference>
<dbReference type="GO" id="GO:0015074">
    <property type="term" value="P:DNA integration"/>
    <property type="evidence" value="ECO:0007669"/>
    <property type="project" value="UniProtKB-KW"/>
</dbReference>
<keyword evidence="8" id="KW-0159">Chromosome partition</keyword>